<evidence type="ECO:0000256" key="1">
    <source>
        <dbReference type="ARBA" id="ARBA00004613"/>
    </source>
</evidence>
<feature type="chain" id="PRO_5035167845" description="Peptidase S1 domain-containing protein" evidence="8">
    <location>
        <begin position="16"/>
        <end position="274"/>
    </location>
</feature>
<dbReference type="GO" id="GO:0016485">
    <property type="term" value="P:protein processing"/>
    <property type="evidence" value="ECO:0007669"/>
    <property type="project" value="UniProtKB-ARBA"/>
</dbReference>
<organism evidence="10 11">
    <name type="scientific">Allacma fusca</name>
    <dbReference type="NCBI Taxonomy" id="39272"/>
    <lineage>
        <taxon>Eukaryota</taxon>
        <taxon>Metazoa</taxon>
        <taxon>Ecdysozoa</taxon>
        <taxon>Arthropoda</taxon>
        <taxon>Hexapoda</taxon>
        <taxon>Collembola</taxon>
        <taxon>Symphypleona</taxon>
        <taxon>Sminthuridae</taxon>
        <taxon>Allacma</taxon>
    </lineage>
</organism>
<dbReference type="CDD" id="cd00190">
    <property type="entry name" value="Tryp_SPc"/>
    <property type="match status" value="1"/>
</dbReference>
<reference evidence="10" key="1">
    <citation type="submission" date="2021-06" db="EMBL/GenBank/DDBJ databases">
        <authorList>
            <person name="Hodson N. C."/>
            <person name="Mongue J. A."/>
            <person name="Jaron S. K."/>
        </authorList>
    </citation>
    <scope>NUCLEOTIDE SEQUENCE</scope>
</reference>
<protein>
    <recommendedName>
        <fullName evidence="9">Peptidase S1 domain-containing protein</fullName>
    </recommendedName>
</protein>
<evidence type="ECO:0000313" key="11">
    <source>
        <dbReference type="Proteomes" id="UP000708208"/>
    </source>
</evidence>
<dbReference type="InterPro" id="IPR033116">
    <property type="entry name" value="TRYPSIN_SER"/>
</dbReference>
<keyword evidence="3 7" id="KW-0645">Protease</keyword>
<dbReference type="PANTHER" id="PTHR24264:SF65">
    <property type="entry name" value="SRCR DOMAIN-CONTAINING PROTEIN"/>
    <property type="match status" value="1"/>
</dbReference>
<comment type="subcellular location">
    <subcellularLocation>
        <location evidence="1">Secreted</location>
    </subcellularLocation>
</comment>
<dbReference type="AlphaFoldDB" id="A0A8J2K6Y8"/>
<dbReference type="PANTHER" id="PTHR24264">
    <property type="entry name" value="TRYPSIN-RELATED"/>
    <property type="match status" value="1"/>
</dbReference>
<dbReference type="EMBL" id="CAJVCH010078826">
    <property type="protein sequence ID" value="CAG7721359.1"/>
    <property type="molecule type" value="Genomic_DNA"/>
</dbReference>
<comment type="caution">
    <text evidence="10">The sequence shown here is derived from an EMBL/GenBank/DDBJ whole genome shotgun (WGS) entry which is preliminary data.</text>
</comment>
<keyword evidence="2" id="KW-0964">Secreted</keyword>
<dbReference type="PROSITE" id="PS50240">
    <property type="entry name" value="TRYPSIN_DOM"/>
    <property type="match status" value="1"/>
</dbReference>
<feature type="domain" description="Peptidase S1" evidence="9">
    <location>
        <begin position="46"/>
        <end position="274"/>
    </location>
</feature>
<dbReference type="GO" id="GO:0005615">
    <property type="term" value="C:extracellular space"/>
    <property type="evidence" value="ECO:0007669"/>
    <property type="project" value="TreeGrafter"/>
</dbReference>
<proteinExistence type="predicted"/>
<evidence type="ECO:0000256" key="8">
    <source>
        <dbReference type="SAM" id="SignalP"/>
    </source>
</evidence>
<accession>A0A8J2K6Y8</accession>
<keyword evidence="5 7" id="KW-0720">Serine protease</keyword>
<dbReference type="Pfam" id="PF00089">
    <property type="entry name" value="Trypsin"/>
    <property type="match status" value="1"/>
</dbReference>
<feature type="signal peptide" evidence="8">
    <location>
        <begin position="1"/>
        <end position="15"/>
    </location>
</feature>
<dbReference type="OrthoDB" id="10059102at2759"/>
<dbReference type="InterPro" id="IPR018114">
    <property type="entry name" value="TRYPSIN_HIS"/>
</dbReference>
<name>A0A8J2K6Y8_9HEXA</name>
<evidence type="ECO:0000256" key="4">
    <source>
        <dbReference type="ARBA" id="ARBA00022801"/>
    </source>
</evidence>
<evidence type="ECO:0000259" key="9">
    <source>
        <dbReference type="PROSITE" id="PS50240"/>
    </source>
</evidence>
<keyword evidence="11" id="KW-1185">Reference proteome</keyword>
<evidence type="ECO:0000313" key="10">
    <source>
        <dbReference type="EMBL" id="CAG7721359.1"/>
    </source>
</evidence>
<dbReference type="InterPro" id="IPR050127">
    <property type="entry name" value="Serine_Proteases_S1"/>
</dbReference>
<evidence type="ECO:0000256" key="3">
    <source>
        <dbReference type="ARBA" id="ARBA00022670"/>
    </source>
</evidence>
<dbReference type="SMART" id="SM00020">
    <property type="entry name" value="Tryp_SPc"/>
    <property type="match status" value="1"/>
</dbReference>
<dbReference type="InterPro" id="IPR001254">
    <property type="entry name" value="Trypsin_dom"/>
</dbReference>
<gene>
    <name evidence="10" type="ORF">AFUS01_LOCUS10580</name>
</gene>
<keyword evidence="6" id="KW-1015">Disulfide bond</keyword>
<evidence type="ECO:0000256" key="2">
    <source>
        <dbReference type="ARBA" id="ARBA00022525"/>
    </source>
</evidence>
<evidence type="ECO:0000256" key="7">
    <source>
        <dbReference type="RuleBase" id="RU363034"/>
    </source>
</evidence>
<evidence type="ECO:0000256" key="5">
    <source>
        <dbReference type="ARBA" id="ARBA00022825"/>
    </source>
</evidence>
<sequence length="274" mass="28600">MKVLIILCLASAAMAFPDRTLAKAVEFEGALGFMIPGQARGITPKIVGGREATRNAYPYQISLQARSGSGWYHTCGGSVVGADKIVTAAHCIYGQSAANLRVVAGDHDLFASEGTEQTANVRTLVRHPNYNTNTIDYDFAVIRLSTSLTLNNYVKVIGLASSEPTSGSCTNTGWGNTRGDGGVNNPARLQTISLPIVSRSTCASRYSQVNTVTARMICAGAGGQGSCNGDSGGPLVCGGVLSGIVSWGMQPCAQSQYPSVFANVANGRSWLIAQ</sequence>
<dbReference type="GO" id="GO:0004252">
    <property type="term" value="F:serine-type endopeptidase activity"/>
    <property type="evidence" value="ECO:0007669"/>
    <property type="project" value="InterPro"/>
</dbReference>
<dbReference type="PROSITE" id="PS00135">
    <property type="entry name" value="TRYPSIN_SER"/>
    <property type="match status" value="1"/>
</dbReference>
<dbReference type="FunFam" id="2.40.10.10:FF:000047">
    <property type="entry name" value="Trypsin eta"/>
    <property type="match status" value="1"/>
</dbReference>
<dbReference type="Proteomes" id="UP000708208">
    <property type="component" value="Unassembled WGS sequence"/>
</dbReference>
<dbReference type="PROSITE" id="PS00134">
    <property type="entry name" value="TRYPSIN_HIS"/>
    <property type="match status" value="1"/>
</dbReference>
<keyword evidence="4 7" id="KW-0378">Hydrolase</keyword>
<evidence type="ECO:0000256" key="6">
    <source>
        <dbReference type="ARBA" id="ARBA00023157"/>
    </source>
</evidence>
<keyword evidence="8" id="KW-0732">Signal</keyword>